<protein>
    <submittedName>
        <fullName evidence="3">TonB-dependent Receptor Plug Domain</fullName>
    </submittedName>
</protein>
<dbReference type="EMBL" id="FQUQ01000001">
    <property type="protein sequence ID" value="SHE75743.1"/>
    <property type="molecule type" value="Genomic_DNA"/>
</dbReference>
<dbReference type="RefSeq" id="WP_084528562.1">
    <property type="nucleotide sequence ID" value="NZ_FQUQ01000001.1"/>
</dbReference>
<dbReference type="GO" id="GO:0044718">
    <property type="term" value="P:siderophore transmembrane transport"/>
    <property type="evidence" value="ECO:0007669"/>
    <property type="project" value="TreeGrafter"/>
</dbReference>
<dbReference type="Gene3D" id="2.170.130.10">
    <property type="entry name" value="TonB-dependent receptor, plug domain"/>
    <property type="match status" value="1"/>
</dbReference>
<dbReference type="Proteomes" id="UP000184287">
    <property type="component" value="Unassembled WGS sequence"/>
</dbReference>
<organism evidence="3 4">
    <name type="scientific">Pedobacter caeni</name>
    <dbReference type="NCBI Taxonomy" id="288992"/>
    <lineage>
        <taxon>Bacteria</taxon>
        <taxon>Pseudomonadati</taxon>
        <taxon>Bacteroidota</taxon>
        <taxon>Sphingobacteriia</taxon>
        <taxon>Sphingobacteriales</taxon>
        <taxon>Sphingobacteriaceae</taxon>
        <taxon>Pedobacter</taxon>
    </lineage>
</organism>
<dbReference type="InterPro" id="IPR039426">
    <property type="entry name" value="TonB-dep_rcpt-like"/>
</dbReference>
<sequence length="859" mass="96828">MQGGRYFLNSFLLIVSVVVVSPVLAQQKKIKDISGKTDSLKNKADSLKAKQIALNEVVITASESKGLSTSSIINRKAMQHLQPSSFADLLELLPGGRSRDPNLGAANLIGLRQVGISSDNYDISSLGTAFLIDGAPLSTRANMQYTAGFDAKSDLNTRRNITGKGVDMRTLSTDQIESLEIVRGIPSVQYGDLTSGLVKITRKQGGRALEARFKADGFSKLAYVGKGFFFPENKMSLNVDLDYLNSMSDPRDRFENFKRINTSLRLNKIWEKDFANLNLSSSFDYGTSFDNQKADPDAGYQKVDKYRSEYNRMALSNNLVLKFNKIKVLKSIELNSSLSLQRDQINQTKWVQLGSATILNNSTEEGAHDAGYLTPQYTAHLLVDGKPIDGFLKLMANLGFETGRINHAILLGTEGNYSKNNGRGQVYDPMLPPSPEMRNRNRAYRDIPAAKDLSFFAEDRMSVHLGAHRMVLSAGLRSMTMFGLTAIDPRINAQWTLPKMQLGTSDLVIAFGGGLGWQSKFPVLAQMYPDYTYLDREQLNYYHNNPDYRKANVMTYKFLMNNDQLEPARNKKWELKTDISLNSNRLSITYFKESSTSGFRNGTDYRVLNYKKYNTSGIDPEKMTTAPDVKDLPFEESKTTVILNQVQNGSAMIKEGIEYQFSSERIKGINTRITLNGAWFRSVYENSLPIYRGPQKEIMQNGKRVEVLGLYAEDEGFIRSQLNTNILFDTYLPKIGLEFSTAIQCRWFAAQQMTRKNGTPGHYVDVNGAIHPYTEADKSDQVLQWLNINYAEASFNKYRTPMDLNVNFKAVKNFKDKIRVGMFVNRIFNYAPDYQSNGVTIRRSGLNSPYFGMELNFNL</sequence>
<gene>
    <name evidence="3" type="ORF">SAMN04488522_1011118</name>
</gene>
<dbReference type="Pfam" id="PF07715">
    <property type="entry name" value="Plug"/>
    <property type="match status" value="1"/>
</dbReference>
<evidence type="ECO:0000313" key="4">
    <source>
        <dbReference type="Proteomes" id="UP000184287"/>
    </source>
</evidence>
<keyword evidence="3" id="KW-0675">Receptor</keyword>
<dbReference type="InterPro" id="IPR012910">
    <property type="entry name" value="Plug_dom"/>
</dbReference>
<dbReference type="OrthoDB" id="1151166at2"/>
<feature type="domain" description="TonB-dependent receptor plug" evidence="2">
    <location>
        <begin position="68"/>
        <end position="194"/>
    </location>
</feature>
<evidence type="ECO:0000256" key="1">
    <source>
        <dbReference type="ARBA" id="ARBA00022729"/>
    </source>
</evidence>
<keyword evidence="1" id="KW-0732">Signal</keyword>
<reference evidence="4" key="1">
    <citation type="submission" date="2016-11" db="EMBL/GenBank/DDBJ databases">
        <authorList>
            <person name="Varghese N."/>
            <person name="Submissions S."/>
        </authorList>
    </citation>
    <scope>NUCLEOTIDE SEQUENCE [LARGE SCALE GENOMIC DNA]</scope>
    <source>
        <strain evidence="4">DSM 16990</strain>
    </source>
</reference>
<evidence type="ECO:0000259" key="2">
    <source>
        <dbReference type="Pfam" id="PF07715"/>
    </source>
</evidence>
<dbReference type="GO" id="GO:0015344">
    <property type="term" value="F:siderophore uptake transmembrane transporter activity"/>
    <property type="evidence" value="ECO:0007669"/>
    <property type="project" value="TreeGrafter"/>
</dbReference>
<dbReference type="PANTHER" id="PTHR30069:SF29">
    <property type="entry name" value="HEMOGLOBIN AND HEMOGLOBIN-HAPTOGLOBIN-BINDING PROTEIN 1-RELATED"/>
    <property type="match status" value="1"/>
</dbReference>
<dbReference type="GO" id="GO:0009279">
    <property type="term" value="C:cell outer membrane"/>
    <property type="evidence" value="ECO:0007669"/>
    <property type="project" value="TreeGrafter"/>
</dbReference>
<evidence type="ECO:0000313" key="3">
    <source>
        <dbReference type="EMBL" id="SHE75743.1"/>
    </source>
</evidence>
<dbReference type="PANTHER" id="PTHR30069">
    <property type="entry name" value="TONB-DEPENDENT OUTER MEMBRANE RECEPTOR"/>
    <property type="match status" value="1"/>
</dbReference>
<dbReference type="AlphaFoldDB" id="A0A1M4W3Q4"/>
<proteinExistence type="predicted"/>
<dbReference type="SUPFAM" id="SSF56935">
    <property type="entry name" value="Porins"/>
    <property type="match status" value="1"/>
</dbReference>
<accession>A0A1M4W3Q4</accession>
<dbReference type="STRING" id="288992.SAMN04488522_1011118"/>
<keyword evidence="4" id="KW-1185">Reference proteome</keyword>
<dbReference type="InterPro" id="IPR037066">
    <property type="entry name" value="Plug_dom_sf"/>
</dbReference>
<name>A0A1M4W3Q4_9SPHI</name>